<dbReference type="Proteomes" id="UP000196531">
    <property type="component" value="Unassembled WGS sequence"/>
</dbReference>
<sequence length="100" mass="12204">MWKVTYTKQVEKEISRLILNKKLTEYDLEIIDFWISIIEEKGPEELDNYKIFKDHKLRNEWEGFRSSSFSISGRIIYKLHKKKILIKIIKVTTNHNYKRD</sequence>
<gene>
    <name evidence="1" type="ORF">A9Q84_01350</name>
</gene>
<dbReference type="InterPro" id="IPR035093">
    <property type="entry name" value="RelE/ParE_toxin_dom_sf"/>
</dbReference>
<comment type="caution">
    <text evidence="1">The sequence shown here is derived from an EMBL/GenBank/DDBJ whole genome shotgun (WGS) entry which is preliminary data.</text>
</comment>
<proteinExistence type="predicted"/>
<dbReference type="Gene3D" id="3.30.2310.20">
    <property type="entry name" value="RelE-like"/>
    <property type="match status" value="1"/>
</dbReference>
<evidence type="ECO:0000313" key="2">
    <source>
        <dbReference type="Proteomes" id="UP000196531"/>
    </source>
</evidence>
<organism evidence="1 2">
    <name type="scientific">Halobacteriovorax marinus</name>
    <dbReference type="NCBI Taxonomy" id="97084"/>
    <lineage>
        <taxon>Bacteria</taxon>
        <taxon>Pseudomonadati</taxon>
        <taxon>Bdellovibrionota</taxon>
        <taxon>Bacteriovoracia</taxon>
        <taxon>Bacteriovoracales</taxon>
        <taxon>Halobacteriovoraceae</taxon>
        <taxon>Halobacteriovorax</taxon>
    </lineage>
</organism>
<evidence type="ECO:0000313" key="1">
    <source>
        <dbReference type="EMBL" id="OUR99699.1"/>
    </source>
</evidence>
<dbReference type="SUPFAM" id="SSF143011">
    <property type="entry name" value="RelE-like"/>
    <property type="match status" value="1"/>
</dbReference>
<dbReference type="EMBL" id="MAAO01000002">
    <property type="protein sequence ID" value="OUR99699.1"/>
    <property type="molecule type" value="Genomic_DNA"/>
</dbReference>
<evidence type="ECO:0008006" key="3">
    <source>
        <dbReference type="Google" id="ProtNLM"/>
    </source>
</evidence>
<protein>
    <recommendedName>
        <fullName evidence="3">Type II toxin-antitoxin system mRNA interferase toxin, RelE/StbE family</fullName>
    </recommendedName>
</protein>
<name>A0A1Y5FC85_9BACT</name>
<accession>A0A1Y5FC85</accession>
<reference evidence="2" key="1">
    <citation type="journal article" date="2017" name="Proc. Natl. Acad. Sci. U.S.A.">
        <title>Simulation of Deepwater Horizon oil plume reveals substrate specialization within a complex community of hydrocarbon-degraders.</title>
        <authorList>
            <person name="Hu P."/>
            <person name="Dubinsky E.A."/>
            <person name="Probst A.J."/>
            <person name="Wang J."/>
            <person name="Sieber C.M.K."/>
            <person name="Tom L.M."/>
            <person name="Gardinali P."/>
            <person name="Banfield J.F."/>
            <person name="Atlas R.M."/>
            <person name="Andersen G.L."/>
        </authorList>
    </citation>
    <scope>NUCLEOTIDE SEQUENCE [LARGE SCALE GENOMIC DNA]</scope>
</reference>
<dbReference type="AlphaFoldDB" id="A0A1Y5FC85"/>